<evidence type="ECO:0000259" key="11">
    <source>
        <dbReference type="Pfam" id="PF00593"/>
    </source>
</evidence>
<protein>
    <submittedName>
        <fullName evidence="13">TonB-dependent receptor</fullName>
    </submittedName>
</protein>
<keyword evidence="7 10" id="KW-0472">Membrane</keyword>
<keyword evidence="2" id="KW-0813">Transport</keyword>
<keyword evidence="8 13" id="KW-0675">Receptor</keyword>
<dbReference type="InterPro" id="IPR000531">
    <property type="entry name" value="Beta-barrel_TonB"/>
</dbReference>
<comment type="subcellular location">
    <subcellularLocation>
        <location evidence="1">Cell outer membrane</location>
        <topology evidence="1">Multi-pass membrane protein</topology>
    </subcellularLocation>
</comment>
<dbReference type="SUPFAM" id="SSF56935">
    <property type="entry name" value="Porins"/>
    <property type="match status" value="1"/>
</dbReference>
<dbReference type="PANTHER" id="PTHR30069:SF29">
    <property type="entry name" value="HEMOGLOBIN AND HEMOGLOBIN-HAPTOGLOBIN-BINDING PROTEIN 1-RELATED"/>
    <property type="match status" value="1"/>
</dbReference>
<dbReference type="EMBL" id="CP106679">
    <property type="protein sequence ID" value="UXP33226.1"/>
    <property type="molecule type" value="Genomic_DNA"/>
</dbReference>
<keyword evidence="14" id="KW-1185">Reference proteome</keyword>
<evidence type="ECO:0000313" key="14">
    <source>
        <dbReference type="Proteomes" id="UP001065174"/>
    </source>
</evidence>
<feature type="domain" description="TonB-dependent receptor plug" evidence="12">
    <location>
        <begin position="128"/>
        <end position="204"/>
    </location>
</feature>
<proteinExistence type="inferred from homology"/>
<dbReference type="Pfam" id="PF00593">
    <property type="entry name" value="TonB_dep_Rec_b-barrel"/>
    <property type="match status" value="1"/>
</dbReference>
<comment type="similarity">
    <text evidence="10">Belongs to the TonB-dependent receptor family.</text>
</comment>
<evidence type="ECO:0000256" key="10">
    <source>
        <dbReference type="RuleBase" id="RU003357"/>
    </source>
</evidence>
<evidence type="ECO:0000256" key="4">
    <source>
        <dbReference type="ARBA" id="ARBA00022692"/>
    </source>
</evidence>
<dbReference type="Proteomes" id="UP001065174">
    <property type="component" value="Chromosome"/>
</dbReference>
<sequence>MRFFQYLGVWVFIFSFSQELIGQILVQGTVSDENNVAIAGAHISTESRIMVTDDQGYFQIELATAGVIEVSHVNFETQYIMVSQSQILTIQLLAQTKSLDELQIEAATIHDVLKVDPVQISNLNSLFGENDILKYLVTLPGVSSINSFDAGISVRGGSTTENAFLIDGIRIAEPKHMTMLVTAFDPYVLSQSDVYKSGYPSIYNGKLSGYVDMIGQPNYEKGVSVETTLGIISSSAKTSLAWGEKSNHNLKLSGRYSYLGLVAKMYERTKKLDEIPNYQLGDLTLSYHGVLSDKWSVNAYGLASSDDLPLHLDADRMYQMNWNNQSGVVSIDRALNQKGRLTFQIGGNRSATRYQNKQVSQRIDSEYNNQLALIRLDQPILNQLTVSLGYKSEWTQYRIINGEAIARSSQMDNHMHSVFGDATLYPNPNLTIMGGANLTYYLGEVSLLDLSPRFKIQYLLNRLELWVDYARTRQYEEMLPFFTVRSPIDIPVPLGSDNQSAWSDQVSIGASHQLISGMSLTASVFFKNLKHIKDFSAGSRANLEFESITMIEGKGYVQGIEAEWTYNIAKIEGRINYTYLNSKRQFDQINGGVYFSPPFDITSNILISLLYRLNQHWSFSAFWTYSSGIYVTVPEGVTVAKDITDPSSIANYIPIYGDRYNYRLPPRHRLDLGINYYKELKRKNALKISGGTFNTYNRKNADFVYFEVERKDDFFVSFVPKSKMVLPLIPYLSVTYYLNHKAGSHE</sequence>
<keyword evidence="5" id="KW-0732">Signal</keyword>
<organism evidence="13 14">
    <name type="scientific">Reichenbachiella agarivorans</name>
    <dbReference type="NCBI Taxonomy" id="2979464"/>
    <lineage>
        <taxon>Bacteria</taxon>
        <taxon>Pseudomonadati</taxon>
        <taxon>Bacteroidota</taxon>
        <taxon>Cytophagia</taxon>
        <taxon>Cytophagales</taxon>
        <taxon>Reichenbachiellaceae</taxon>
        <taxon>Reichenbachiella</taxon>
    </lineage>
</organism>
<reference evidence="13" key="1">
    <citation type="submission" date="2022-09" db="EMBL/GenBank/DDBJ databases">
        <title>Comparative genomics and taxonomic characterization of three novel marine species of genus Reichenbachiella exhibiting antioxidant and polysaccharide degradation activities.</title>
        <authorList>
            <person name="Muhammad N."/>
            <person name="Lee Y.-J."/>
            <person name="Ko J."/>
            <person name="Kim S.-G."/>
        </authorList>
    </citation>
    <scope>NUCLEOTIDE SEQUENCE</scope>
    <source>
        <strain evidence="13">BKB1-1</strain>
    </source>
</reference>
<evidence type="ECO:0000256" key="8">
    <source>
        <dbReference type="ARBA" id="ARBA00023170"/>
    </source>
</evidence>
<dbReference type="InterPro" id="IPR012910">
    <property type="entry name" value="Plug_dom"/>
</dbReference>
<dbReference type="InterPro" id="IPR039426">
    <property type="entry name" value="TonB-dep_rcpt-like"/>
</dbReference>
<evidence type="ECO:0000256" key="7">
    <source>
        <dbReference type="ARBA" id="ARBA00023136"/>
    </source>
</evidence>
<feature type="domain" description="TonB-dependent receptor-like beta-barrel" evidence="11">
    <location>
        <begin position="315"/>
        <end position="676"/>
    </location>
</feature>
<dbReference type="InterPro" id="IPR036942">
    <property type="entry name" value="Beta-barrel_TonB_sf"/>
</dbReference>
<evidence type="ECO:0000256" key="1">
    <source>
        <dbReference type="ARBA" id="ARBA00004571"/>
    </source>
</evidence>
<evidence type="ECO:0000256" key="5">
    <source>
        <dbReference type="ARBA" id="ARBA00022729"/>
    </source>
</evidence>
<evidence type="ECO:0000256" key="3">
    <source>
        <dbReference type="ARBA" id="ARBA00022452"/>
    </source>
</evidence>
<evidence type="ECO:0000259" key="12">
    <source>
        <dbReference type="Pfam" id="PF07715"/>
    </source>
</evidence>
<evidence type="ECO:0000256" key="6">
    <source>
        <dbReference type="ARBA" id="ARBA00023077"/>
    </source>
</evidence>
<dbReference type="Gene3D" id="2.170.130.10">
    <property type="entry name" value="TonB-dependent receptor, plug domain"/>
    <property type="match status" value="1"/>
</dbReference>
<dbReference type="PANTHER" id="PTHR30069">
    <property type="entry name" value="TONB-DEPENDENT OUTER MEMBRANE RECEPTOR"/>
    <property type="match status" value="1"/>
</dbReference>
<keyword evidence="4" id="KW-0812">Transmembrane</keyword>
<dbReference type="SUPFAM" id="SSF49464">
    <property type="entry name" value="Carboxypeptidase regulatory domain-like"/>
    <property type="match status" value="1"/>
</dbReference>
<name>A0ABY6CRU7_9BACT</name>
<dbReference type="Gene3D" id="2.40.170.20">
    <property type="entry name" value="TonB-dependent receptor, beta-barrel domain"/>
    <property type="match status" value="1"/>
</dbReference>
<accession>A0ABY6CRU7</accession>
<dbReference type="Pfam" id="PF07715">
    <property type="entry name" value="Plug"/>
    <property type="match status" value="1"/>
</dbReference>
<keyword evidence="3" id="KW-1134">Transmembrane beta strand</keyword>
<keyword evidence="6 10" id="KW-0798">TonB box</keyword>
<keyword evidence="9" id="KW-0998">Cell outer membrane</keyword>
<dbReference type="InterPro" id="IPR037066">
    <property type="entry name" value="Plug_dom_sf"/>
</dbReference>
<evidence type="ECO:0000256" key="2">
    <source>
        <dbReference type="ARBA" id="ARBA00022448"/>
    </source>
</evidence>
<evidence type="ECO:0000313" key="13">
    <source>
        <dbReference type="EMBL" id="UXP33226.1"/>
    </source>
</evidence>
<gene>
    <name evidence="13" type="ORF">N6H18_04575</name>
</gene>
<evidence type="ECO:0000256" key="9">
    <source>
        <dbReference type="ARBA" id="ARBA00023237"/>
    </source>
</evidence>
<dbReference type="InterPro" id="IPR008969">
    <property type="entry name" value="CarboxyPept-like_regulatory"/>
</dbReference>
<dbReference type="RefSeq" id="WP_262310655.1">
    <property type="nucleotide sequence ID" value="NZ_CP106679.1"/>
</dbReference>